<dbReference type="RefSeq" id="WP_249297866.1">
    <property type="nucleotide sequence ID" value="NZ_JACRSX010000008.1"/>
</dbReference>
<feature type="domain" description="Peptidase C39" evidence="2">
    <location>
        <begin position="181"/>
        <end position="322"/>
    </location>
</feature>
<dbReference type="InterPro" id="IPR039564">
    <property type="entry name" value="Peptidase_C39-like"/>
</dbReference>
<evidence type="ECO:0000313" key="3">
    <source>
        <dbReference type="EMBL" id="MBC8562495.1"/>
    </source>
</evidence>
<organism evidence="3 4">
    <name type="scientific">Jutongia huaianensis</name>
    <dbReference type="NCBI Taxonomy" id="2763668"/>
    <lineage>
        <taxon>Bacteria</taxon>
        <taxon>Bacillati</taxon>
        <taxon>Bacillota</taxon>
        <taxon>Clostridia</taxon>
        <taxon>Lachnospirales</taxon>
        <taxon>Lachnospiraceae</taxon>
        <taxon>Jutongia</taxon>
    </lineage>
</organism>
<keyword evidence="4" id="KW-1185">Reference proteome</keyword>
<evidence type="ECO:0000256" key="1">
    <source>
        <dbReference type="SAM" id="Phobius"/>
    </source>
</evidence>
<proteinExistence type="predicted"/>
<protein>
    <submittedName>
        <fullName evidence="3">C39 family peptidase</fullName>
    </submittedName>
</protein>
<evidence type="ECO:0000313" key="4">
    <source>
        <dbReference type="Proteomes" id="UP000606193"/>
    </source>
</evidence>
<keyword evidence="1" id="KW-0812">Transmembrane</keyword>
<keyword evidence="1" id="KW-1133">Transmembrane helix</keyword>
<dbReference type="EMBL" id="JACRSX010000008">
    <property type="protein sequence ID" value="MBC8562495.1"/>
    <property type="molecule type" value="Genomic_DNA"/>
</dbReference>
<reference evidence="3 4" key="1">
    <citation type="submission" date="2020-08" db="EMBL/GenBank/DDBJ databases">
        <title>Genome public.</title>
        <authorList>
            <person name="Liu C."/>
            <person name="Sun Q."/>
        </authorList>
    </citation>
    <scope>NUCLEOTIDE SEQUENCE [LARGE SCALE GENOMIC DNA]</scope>
    <source>
        <strain evidence="3 4">NSJ-37</strain>
    </source>
</reference>
<dbReference type="PROSITE" id="PS50990">
    <property type="entry name" value="PEPTIDASE_C39"/>
    <property type="match status" value="1"/>
</dbReference>
<sequence>MERQRTEEEEREYRRYLHRLKRRRERRRQIMIARVVAGTAGVMLLLLMVGLIRMGVKAVQNAGSDTGKNKQVEASATPTAETLDYSVPEGFEEYADSLEKMRGKYPQVENILLNLYEYSESMLKLAANNPDTLDFVENYPKHKSDIKPSGSVTQEEIDSAENGIPRFQQWDSRWGYLTYGNDNIGINGCGPTCLSMVAAGLLKDTSKSPDAIAEFSVENNYCTVASGTAWSLMSSGAKKLGLKAESVVVGSDSLRSVLEKKQPVICSMKPGDFTTTGHFIVLTGLTEDGKLMLNDPNSITRSNKRWNIETVVGQMKSAWTYTVP</sequence>
<evidence type="ECO:0000259" key="2">
    <source>
        <dbReference type="PROSITE" id="PS50990"/>
    </source>
</evidence>
<feature type="transmembrane region" description="Helical" evidence="1">
    <location>
        <begin position="31"/>
        <end position="52"/>
    </location>
</feature>
<name>A0ABR7N1K2_9FIRM</name>
<keyword evidence="1" id="KW-0472">Membrane</keyword>
<gene>
    <name evidence="3" type="ORF">H8704_07625</name>
</gene>
<comment type="caution">
    <text evidence="3">The sequence shown here is derived from an EMBL/GenBank/DDBJ whole genome shotgun (WGS) entry which is preliminary data.</text>
</comment>
<dbReference type="InterPro" id="IPR005074">
    <property type="entry name" value="Peptidase_C39"/>
</dbReference>
<accession>A0ABR7N1K2</accession>
<dbReference type="Pfam" id="PF13529">
    <property type="entry name" value="Peptidase_C39_2"/>
    <property type="match status" value="1"/>
</dbReference>
<dbReference type="Gene3D" id="3.90.70.10">
    <property type="entry name" value="Cysteine proteinases"/>
    <property type="match status" value="1"/>
</dbReference>
<dbReference type="Proteomes" id="UP000606193">
    <property type="component" value="Unassembled WGS sequence"/>
</dbReference>